<proteinExistence type="predicted"/>
<dbReference type="EMBL" id="GBRH01257671">
    <property type="protein sequence ID" value="JAD40224.1"/>
    <property type="molecule type" value="Transcribed_RNA"/>
</dbReference>
<feature type="region of interest" description="Disordered" evidence="1">
    <location>
        <begin position="31"/>
        <end position="76"/>
    </location>
</feature>
<accession>A0A0A8ZLD3</accession>
<dbReference type="AlphaFoldDB" id="A0A0A8ZLD3"/>
<sequence length="76" mass="8164">MDHVVLGGVLHLHCQPASDPIERTPCCCWHSSSRRGRSSRTGQLSQGRRGQRDTAGGGDGEGGRGRWHEREVATGG</sequence>
<organism evidence="2">
    <name type="scientific">Arundo donax</name>
    <name type="common">Giant reed</name>
    <name type="synonym">Donax arundinaceus</name>
    <dbReference type="NCBI Taxonomy" id="35708"/>
    <lineage>
        <taxon>Eukaryota</taxon>
        <taxon>Viridiplantae</taxon>
        <taxon>Streptophyta</taxon>
        <taxon>Embryophyta</taxon>
        <taxon>Tracheophyta</taxon>
        <taxon>Spermatophyta</taxon>
        <taxon>Magnoliopsida</taxon>
        <taxon>Liliopsida</taxon>
        <taxon>Poales</taxon>
        <taxon>Poaceae</taxon>
        <taxon>PACMAD clade</taxon>
        <taxon>Arundinoideae</taxon>
        <taxon>Arundineae</taxon>
        <taxon>Arundo</taxon>
    </lineage>
</organism>
<evidence type="ECO:0000256" key="1">
    <source>
        <dbReference type="SAM" id="MobiDB-lite"/>
    </source>
</evidence>
<feature type="compositionally biased region" description="Basic and acidic residues" evidence="1">
    <location>
        <begin position="61"/>
        <end position="76"/>
    </location>
</feature>
<evidence type="ECO:0000313" key="2">
    <source>
        <dbReference type="EMBL" id="JAD40224.1"/>
    </source>
</evidence>
<protein>
    <submittedName>
        <fullName evidence="2">Uncharacterized protein</fullName>
    </submittedName>
</protein>
<feature type="compositionally biased region" description="Low complexity" evidence="1">
    <location>
        <begin position="39"/>
        <end position="48"/>
    </location>
</feature>
<reference evidence="2" key="1">
    <citation type="submission" date="2014-09" db="EMBL/GenBank/DDBJ databases">
        <authorList>
            <person name="Magalhaes I.L.F."/>
            <person name="Oliveira U."/>
            <person name="Santos F.R."/>
            <person name="Vidigal T.H.D.A."/>
            <person name="Brescovit A.D."/>
            <person name="Santos A.J."/>
        </authorList>
    </citation>
    <scope>NUCLEOTIDE SEQUENCE</scope>
    <source>
        <tissue evidence="2">Shoot tissue taken approximately 20 cm above the soil surface</tissue>
    </source>
</reference>
<name>A0A0A8ZLD3_ARUDO</name>
<reference evidence="2" key="2">
    <citation type="journal article" date="2015" name="Data Brief">
        <title>Shoot transcriptome of the giant reed, Arundo donax.</title>
        <authorList>
            <person name="Barrero R.A."/>
            <person name="Guerrero F.D."/>
            <person name="Moolhuijzen P."/>
            <person name="Goolsby J.A."/>
            <person name="Tidwell J."/>
            <person name="Bellgard S.E."/>
            <person name="Bellgard M.I."/>
        </authorList>
    </citation>
    <scope>NUCLEOTIDE SEQUENCE</scope>
    <source>
        <tissue evidence="2">Shoot tissue taken approximately 20 cm above the soil surface</tissue>
    </source>
</reference>